<feature type="compositionally biased region" description="Polar residues" evidence="1">
    <location>
        <begin position="69"/>
        <end position="85"/>
    </location>
</feature>
<dbReference type="EMBL" id="HACG01028890">
    <property type="protein sequence ID" value="CEK75755.1"/>
    <property type="molecule type" value="Transcribed_RNA"/>
</dbReference>
<gene>
    <name evidence="2" type="primary">ORF96884</name>
</gene>
<proteinExistence type="predicted"/>
<name>A0A0B7A6X6_9EUPU</name>
<sequence>DKSLSGHSSSKKSSSHSSTDKSSPSRSSFKETSSSSHSKSKKSSSSSYSRSKDEKPLDKCSTSKDKSLSNETVVCSHNNRYSSDNLDYPDRLDADQICNNSTDSHDRSHDDSLENLTSSRSSIKENIHYKQSPHRMECP</sequence>
<accession>A0A0B7A6X6</accession>
<evidence type="ECO:0000256" key="1">
    <source>
        <dbReference type="SAM" id="MobiDB-lite"/>
    </source>
</evidence>
<feature type="compositionally biased region" description="Low complexity" evidence="1">
    <location>
        <begin position="15"/>
        <end position="49"/>
    </location>
</feature>
<feature type="compositionally biased region" description="Basic and acidic residues" evidence="1">
    <location>
        <begin position="103"/>
        <end position="112"/>
    </location>
</feature>
<protein>
    <submittedName>
        <fullName evidence="2">Uncharacterized protein</fullName>
    </submittedName>
</protein>
<feature type="region of interest" description="Disordered" evidence="1">
    <location>
        <begin position="1"/>
        <end position="139"/>
    </location>
</feature>
<feature type="non-terminal residue" evidence="2">
    <location>
        <position position="139"/>
    </location>
</feature>
<feature type="compositionally biased region" description="Basic and acidic residues" evidence="1">
    <location>
        <begin position="122"/>
        <end position="139"/>
    </location>
</feature>
<reference evidence="2" key="1">
    <citation type="submission" date="2014-12" db="EMBL/GenBank/DDBJ databases">
        <title>Insight into the proteome of Arion vulgaris.</title>
        <authorList>
            <person name="Aradska J."/>
            <person name="Bulat T."/>
            <person name="Smidak R."/>
            <person name="Sarate P."/>
            <person name="Gangsoo J."/>
            <person name="Sialana F."/>
            <person name="Bilban M."/>
            <person name="Lubec G."/>
        </authorList>
    </citation>
    <scope>NUCLEOTIDE SEQUENCE</scope>
    <source>
        <tissue evidence="2">Skin</tissue>
    </source>
</reference>
<evidence type="ECO:0000313" key="2">
    <source>
        <dbReference type="EMBL" id="CEK75755.1"/>
    </source>
</evidence>
<feature type="non-terminal residue" evidence="2">
    <location>
        <position position="1"/>
    </location>
</feature>
<dbReference type="AlphaFoldDB" id="A0A0B7A6X6"/>
<organism evidence="2">
    <name type="scientific">Arion vulgaris</name>
    <dbReference type="NCBI Taxonomy" id="1028688"/>
    <lineage>
        <taxon>Eukaryota</taxon>
        <taxon>Metazoa</taxon>
        <taxon>Spiralia</taxon>
        <taxon>Lophotrochozoa</taxon>
        <taxon>Mollusca</taxon>
        <taxon>Gastropoda</taxon>
        <taxon>Heterobranchia</taxon>
        <taxon>Euthyneura</taxon>
        <taxon>Panpulmonata</taxon>
        <taxon>Eupulmonata</taxon>
        <taxon>Stylommatophora</taxon>
        <taxon>Helicina</taxon>
        <taxon>Arionoidea</taxon>
        <taxon>Arionidae</taxon>
        <taxon>Arion</taxon>
    </lineage>
</organism>
<feature type="compositionally biased region" description="Basic and acidic residues" evidence="1">
    <location>
        <begin position="50"/>
        <end position="68"/>
    </location>
</feature>